<keyword evidence="1" id="KW-0472">Membrane</keyword>
<dbReference type="EMBL" id="AZMM01014687">
    <property type="protein sequence ID" value="ETJ30802.1"/>
    <property type="molecule type" value="Genomic_DNA"/>
</dbReference>
<evidence type="ECO:0000313" key="3">
    <source>
        <dbReference type="EMBL" id="ETJ30802.1"/>
    </source>
</evidence>
<evidence type="ECO:0000256" key="1">
    <source>
        <dbReference type="SAM" id="Phobius"/>
    </source>
</evidence>
<feature type="domain" description="Phosphatidic acid phosphatase type 2/haloperoxidase" evidence="2">
    <location>
        <begin position="9"/>
        <end position="85"/>
    </location>
</feature>
<keyword evidence="1" id="KW-1133">Transmembrane helix</keyword>
<dbReference type="SUPFAM" id="SSF48317">
    <property type="entry name" value="Acid phosphatase/Vanadium-dependent haloperoxidase"/>
    <property type="match status" value="1"/>
</dbReference>
<name>W1XKN8_9ZZZZ</name>
<protein>
    <submittedName>
        <fullName evidence="3">PAP2 family protein</fullName>
    </submittedName>
</protein>
<sequence>MLQKKYRVLGVAIIITLGFVFIIGDQGLKPNVARLRPFVDFPNVTVPLESALPKATSYSFPSGHSFGSFASSMTIYLGLTQIAPQKRY</sequence>
<accession>W1XKN8</accession>
<dbReference type="Gene3D" id="1.20.144.10">
    <property type="entry name" value="Phosphatidic acid phosphatase type 2/haloperoxidase"/>
    <property type="match status" value="1"/>
</dbReference>
<dbReference type="InterPro" id="IPR000326">
    <property type="entry name" value="PAP2/HPO"/>
</dbReference>
<organism evidence="3">
    <name type="scientific">human gut metagenome</name>
    <dbReference type="NCBI Taxonomy" id="408170"/>
    <lineage>
        <taxon>unclassified sequences</taxon>
        <taxon>metagenomes</taxon>
        <taxon>organismal metagenomes</taxon>
    </lineage>
</organism>
<feature type="non-terminal residue" evidence="3">
    <location>
        <position position="1"/>
    </location>
</feature>
<feature type="transmembrane region" description="Helical" evidence="1">
    <location>
        <begin position="6"/>
        <end position="24"/>
    </location>
</feature>
<proteinExistence type="predicted"/>
<dbReference type="Pfam" id="PF01569">
    <property type="entry name" value="PAP2"/>
    <property type="match status" value="1"/>
</dbReference>
<dbReference type="InterPro" id="IPR036938">
    <property type="entry name" value="PAP2/HPO_sf"/>
</dbReference>
<evidence type="ECO:0000259" key="2">
    <source>
        <dbReference type="Pfam" id="PF01569"/>
    </source>
</evidence>
<keyword evidence="1" id="KW-0812">Transmembrane</keyword>
<comment type="caution">
    <text evidence="3">The sequence shown here is derived from an EMBL/GenBank/DDBJ whole genome shotgun (WGS) entry which is preliminary data.</text>
</comment>
<gene>
    <name evidence="3" type="ORF">Q604_UNBC14687G0001</name>
</gene>
<dbReference type="AlphaFoldDB" id="W1XKN8"/>
<feature type="non-terminal residue" evidence="3">
    <location>
        <position position="88"/>
    </location>
</feature>
<reference evidence="3" key="1">
    <citation type="submission" date="2013-12" db="EMBL/GenBank/DDBJ databases">
        <title>A Varibaculum cambriense genome reconstructed from a premature infant gut community with otherwise low bacterial novelty that shifts toward anaerobic metabolism during the third week of life.</title>
        <authorList>
            <person name="Brown C.T."/>
            <person name="Sharon I."/>
            <person name="Thomas B.C."/>
            <person name="Castelle C.J."/>
            <person name="Morowitz M.J."/>
            <person name="Banfield J.F."/>
        </authorList>
    </citation>
    <scope>NUCLEOTIDE SEQUENCE</scope>
</reference>